<evidence type="ECO:0000313" key="3">
    <source>
        <dbReference type="Proteomes" id="UP000051450"/>
    </source>
</evidence>
<dbReference type="AlphaFoldDB" id="A0A0R1HPQ3"/>
<evidence type="ECO:0008006" key="4">
    <source>
        <dbReference type="Google" id="ProtNLM"/>
    </source>
</evidence>
<feature type="compositionally biased region" description="Basic residues" evidence="1">
    <location>
        <begin position="47"/>
        <end position="58"/>
    </location>
</feature>
<gene>
    <name evidence="2" type="ORF">FC66_GL000090</name>
</gene>
<dbReference type="Pfam" id="PF11240">
    <property type="entry name" value="DUF3042"/>
    <property type="match status" value="1"/>
</dbReference>
<dbReference type="OrthoDB" id="2144046at2"/>
<comment type="caution">
    <text evidence="2">The sequence shown here is derived from an EMBL/GenBank/DDBJ whole genome shotgun (WGS) entry which is preliminary data.</text>
</comment>
<dbReference type="RefSeq" id="WP_083478910.1">
    <property type="nucleotide sequence ID" value="NZ_AZDI01000001.1"/>
</dbReference>
<dbReference type="PATRIC" id="fig|1423719.4.peg.90"/>
<feature type="region of interest" description="Disordered" evidence="1">
    <location>
        <begin position="37"/>
        <end position="58"/>
    </location>
</feature>
<dbReference type="GeneID" id="83548747"/>
<reference evidence="2 3" key="1">
    <citation type="journal article" date="2015" name="Genome Announc.">
        <title>Expanding the biotechnology potential of lactobacilli through comparative genomics of 213 strains and associated genera.</title>
        <authorList>
            <person name="Sun Z."/>
            <person name="Harris H.M."/>
            <person name="McCann A."/>
            <person name="Guo C."/>
            <person name="Argimon S."/>
            <person name="Zhang W."/>
            <person name="Yang X."/>
            <person name="Jeffery I.B."/>
            <person name="Cooney J.C."/>
            <person name="Kagawa T.F."/>
            <person name="Liu W."/>
            <person name="Song Y."/>
            <person name="Salvetti E."/>
            <person name="Wrobel A."/>
            <person name="Rasinkangas P."/>
            <person name="Parkhill J."/>
            <person name="Rea M.C."/>
            <person name="O'Sullivan O."/>
            <person name="Ritari J."/>
            <person name="Douillard F.P."/>
            <person name="Paul Ross R."/>
            <person name="Yang R."/>
            <person name="Briner A.E."/>
            <person name="Felis G.E."/>
            <person name="de Vos W.M."/>
            <person name="Barrangou R."/>
            <person name="Klaenhammer T.R."/>
            <person name="Caufield P.W."/>
            <person name="Cui Y."/>
            <person name="Zhang H."/>
            <person name="O'Toole P.W."/>
        </authorList>
    </citation>
    <scope>NUCLEOTIDE SEQUENCE [LARGE SCALE GENOMIC DNA]</scope>
    <source>
        <strain evidence="2 3">DSM 15638</strain>
    </source>
</reference>
<keyword evidence="3" id="KW-1185">Reference proteome</keyword>
<dbReference type="STRING" id="1423719.FC66_GL000090"/>
<dbReference type="Proteomes" id="UP000051450">
    <property type="component" value="Unassembled WGS sequence"/>
</dbReference>
<accession>A0A0R1HPQ3</accession>
<feature type="compositionally biased region" description="Basic and acidic residues" evidence="1">
    <location>
        <begin position="37"/>
        <end position="46"/>
    </location>
</feature>
<evidence type="ECO:0000313" key="2">
    <source>
        <dbReference type="EMBL" id="KRK46467.1"/>
    </source>
</evidence>
<evidence type="ECO:0000256" key="1">
    <source>
        <dbReference type="SAM" id="MobiDB-lite"/>
    </source>
</evidence>
<organism evidence="2 3">
    <name type="scientific">Dellaglioa algida DSM 15638</name>
    <dbReference type="NCBI Taxonomy" id="1423719"/>
    <lineage>
        <taxon>Bacteria</taxon>
        <taxon>Bacillati</taxon>
        <taxon>Bacillota</taxon>
        <taxon>Bacilli</taxon>
        <taxon>Lactobacillales</taxon>
        <taxon>Lactobacillaceae</taxon>
        <taxon>Dellaglioa</taxon>
    </lineage>
</organism>
<dbReference type="InterPro" id="IPR021402">
    <property type="entry name" value="DUF3042"/>
</dbReference>
<name>A0A0R1HPQ3_9LACO</name>
<proteinExistence type="predicted"/>
<protein>
    <recommendedName>
        <fullName evidence="4">DUF3042 domain-containing protein</fullName>
    </recommendedName>
</protein>
<sequence length="58" mass="6349">MKNFSKGFFVGAAATVGALIGSVVAFKKTVVAPLEEKEQMIEDNRKRATRKSRSSHHS</sequence>
<dbReference type="EMBL" id="AZDI01000001">
    <property type="protein sequence ID" value="KRK46467.1"/>
    <property type="molecule type" value="Genomic_DNA"/>
</dbReference>